<dbReference type="Proteomes" id="UP000053480">
    <property type="component" value="Unassembled WGS sequence"/>
</dbReference>
<reference evidence="1" key="1">
    <citation type="submission" date="2024-07" db="EMBL/GenBank/DDBJ databases">
        <title>Metagenome and Metagenome-Assembled Genomes of Archaea from a hot spring from the geothermal field of Los Azufres, Mexico.</title>
        <authorList>
            <person name="Marin-Paredes R."/>
            <person name="Martinez-Romero E."/>
            <person name="Servin-Garciduenas L.E."/>
        </authorList>
    </citation>
    <scope>NUCLEOTIDE SEQUENCE</scope>
    <source>
        <strain evidence="1">AZ1-454</strain>
    </source>
</reference>
<sequence>MLGRGWEGKDLPRNADYLGYVSEARKREIFAKSKVFVFPSLYKGFSLVTAEALASSLPAVLWDLPWSKRFEKGVVKVKFDDVEGFANSIATLLKDEELRRKLGEEGRSFITSRYSLDEVAQKEYEELMETSQG</sequence>
<keyword evidence="1" id="KW-0808">Transferase</keyword>
<proteinExistence type="predicted"/>
<dbReference type="EC" id="2.4.-.-" evidence="1"/>
<comment type="caution">
    <text evidence="1">The sequence shown here is derived from an EMBL/GenBank/DDBJ whole genome shotgun (WGS) entry which is preliminary data.</text>
</comment>
<evidence type="ECO:0000313" key="2">
    <source>
        <dbReference type="Proteomes" id="UP000053480"/>
    </source>
</evidence>
<dbReference type="EMBL" id="JZWS03000015">
    <property type="protein sequence ID" value="MEW9492194.1"/>
    <property type="molecule type" value="Genomic_DNA"/>
</dbReference>
<accession>A0ACC6TQR8</accession>
<protein>
    <submittedName>
        <fullName evidence="1">Glycosyltransferase family 4 protein</fullName>
        <ecNumber evidence="1">2.4.-.-</ecNumber>
    </submittedName>
</protein>
<evidence type="ECO:0000313" key="1">
    <source>
        <dbReference type="EMBL" id="MEW9492194.1"/>
    </source>
</evidence>
<organism evidence="1 2">
    <name type="scientific">Candidatus Aramenus sulfurataquae</name>
    <dbReference type="NCBI Taxonomy" id="1326980"/>
    <lineage>
        <taxon>Archaea</taxon>
        <taxon>Thermoproteota</taxon>
        <taxon>Thermoprotei</taxon>
        <taxon>Sulfolobales</taxon>
        <taxon>Sulfolobaceae</taxon>
        <taxon>Candidatus Aramenus</taxon>
    </lineage>
</organism>
<keyword evidence="1" id="KW-0328">Glycosyltransferase</keyword>
<gene>
    <name evidence="1" type="ORF">TQ35_0008365</name>
</gene>
<name>A0ACC6TQR8_9CREN</name>